<protein>
    <submittedName>
        <fullName evidence="3">Uncharacterized protein</fullName>
    </submittedName>
</protein>
<dbReference type="EnsemblMetazoa" id="AMAM017209-RA">
    <property type="protein sequence ID" value="AMAM017209-PA"/>
    <property type="gene ID" value="AMAM017209"/>
</dbReference>
<feature type="region of interest" description="Disordered" evidence="1">
    <location>
        <begin position="179"/>
        <end position="232"/>
    </location>
</feature>
<keyword evidence="2" id="KW-0812">Transmembrane</keyword>
<organism evidence="3 4">
    <name type="scientific">Anopheles maculatus</name>
    <dbReference type="NCBI Taxonomy" id="74869"/>
    <lineage>
        <taxon>Eukaryota</taxon>
        <taxon>Metazoa</taxon>
        <taxon>Ecdysozoa</taxon>
        <taxon>Arthropoda</taxon>
        <taxon>Hexapoda</taxon>
        <taxon>Insecta</taxon>
        <taxon>Pterygota</taxon>
        <taxon>Neoptera</taxon>
        <taxon>Endopterygota</taxon>
        <taxon>Diptera</taxon>
        <taxon>Nematocera</taxon>
        <taxon>Culicoidea</taxon>
        <taxon>Culicidae</taxon>
        <taxon>Anophelinae</taxon>
        <taxon>Anopheles</taxon>
        <taxon>Anopheles maculatus group</taxon>
    </lineage>
</organism>
<name>A0A182T0M4_9DIPT</name>
<accession>A0A182T0M4</accession>
<feature type="compositionally biased region" description="Basic and acidic residues" evidence="1">
    <location>
        <begin position="181"/>
        <end position="232"/>
    </location>
</feature>
<evidence type="ECO:0000256" key="1">
    <source>
        <dbReference type="SAM" id="MobiDB-lite"/>
    </source>
</evidence>
<feature type="transmembrane region" description="Helical" evidence="2">
    <location>
        <begin position="16"/>
        <end position="36"/>
    </location>
</feature>
<evidence type="ECO:0000313" key="3">
    <source>
        <dbReference type="EnsemblMetazoa" id="AMAM017209-PA"/>
    </source>
</evidence>
<keyword evidence="4" id="KW-1185">Reference proteome</keyword>
<dbReference type="VEuPathDB" id="VectorBase:AMAM017209"/>
<sequence length="232" mass="26831">MEIPCKGGRHLPSSTLLIVLLVAISIRPSVATFFWLRPAPTDSPISGDPPNGWRPPALVPGVILPPGGTDGPKKPQGSSQDLLRLPQILCNYAATGRWPSYPPYLQAAIVDLGRHVFALDDPGLRQYCVNYVRIGIVRRPCCAYPVFRMRQMKVWMVEMKMVMRMMVMEMGMKMEMKKKKEKEAKMELKKKEKMKMEKKEEMKKKEEKEMKMELKKKEEMKMELKKKEEMKM</sequence>
<reference evidence="4" key="1">
    <citation type="submission" date="2013-09" db="EMBL/GenBank/DDBJ databases">
        <title>The Genome Sequence of Anopheles maculatus species B.</title>
        <authorList>
            <consortium name="The Broad Institute Genomics Platform"/>
            <person name="Neafsey D.E."/>
            <person name="Besansky N."/>
            <person name="Howell P."/>
            <person name="Walton C."/>
            <person name="Young S.K."/>
            <person name="Zeng Q."/>
            <person name="Gargeya S."/>
            <person name="Fitzgerald M."/>
            <person name="Haas B."/>
            <person name="Abouelleil A."/>
            <person name="Allen A.W."/>
            <person name="Alvarado L."/>
            <person name="Arachchi H.M."/>
            <person name="Berlin A.M."/>
            <person name="Chapman S.B."/>
            <person name="Gainer-Dewar J."/>
            <person name="Goldberg J."/>
            <person name="Griggs A."/>
            <person name="Gujja S."/>
            <person name="Hansen M."/>
            <person name="Howarth C."/>
            <person name="Imamovic A."/>
            <person name="Ireland A."/>
            <person name="Larimer J."/>
            <person name="McCowan C."/>
            <person name="Murphy C."/>
            <person name="Pearson M."/>
            <person name="Poon T.W."/>
            <person name="Priest M."/>
            <person name="Roberts A."/>
            <person name="Saif S."/>
            <person name="Shea T."/>
            <person name="Sisk P."/>
            <person name="Sykes S."/>
            <person name="Wortman J."/>
            <person name="Nusbaum C."/>
            <person name="Birren B."/>
        </authorList>
    </citation>
    <scope>NUCLEOTIDE SEQUENCE [LARGE SCALE GENOMIC DNA]</scope>
    <source>
        <strain evidence="4">maculatus3</strain>
    </source>
</reference>
<reference evidence="3" key="2">
    <citation type="submission" date="2020-05" db="UniProtKB">
        <authorList>
            <consortium name="EnsemblMetazoa"/>
        </authorList>
    </citation>
    <scope>IDENTIFICATION</scope>
    <source>
        <strain evidence="3">maculatus3</strain>
    </source>
</reference>
<dbReference type="Proteomes" id="UP000075901">
    <property type="component" value="Unassembled WGS sequence"/>
</dbReference>
<evidence type="ECO:0000256" key="2">
    <source>
        <dbReference type="SAM" id="Phobius"/>
    </source>
</evidence>
<proteinExistence type="predicted"/>
<evidence type="ECO:0000313" key="4">
    <source>
        <dbReference type="Proteomes" id="UP000075901"/>
    </source>
</evidence>
<keyword evidence="2" id="KW-1133">Transmembrane helix</keyword>
<dbReference type="AlphaFoldDB" id="A0A182T0M4"/>
<keyword evidence="2" id="KW-0472">Membrane</keyword>